<accession>A0A3L8Q3H7</accession>
<protein>
    <submittedName>
        <fullName evidence="1">Uncharacterized protein</fullName>
    </submittedName>
</protein>
<feature type="non-terminal residue" evidence="1">
    <location>
        <position position="91"/>
    </location>
</feature>
<keyword evidence="2" id="KW-1185">Reference proteome</keyword>
<feature type="non-terminal residue" evidence="1">
    <location>
        <position position="1"/>
    </location>
</feature>
<dbReference type="Proteomes" id="UP000276834">
    <property type="component" value="Unassembled WGS sequence"/>
</dbReference>
<name>A0A3L8Q3H7_CHLGU</name>
<gene>
    <name evidence="1" type="ORF">DV515_00020049</name>
</gene>
<evidence type="ECO:0000313" key="2">
    <source>
        <dbReference type="Proteomes" id="UP000276834"/>
    </source>
</evidence>
<reference evidence="1 2" key="1">
    <citation type="journal article" date="2018" name="Proc. R. Soc. B">
        <title>A non-coding region near Follistatin controls head colour polymorphism in the Gouldian finch.</title>
        <authorList>
            <person name="Toomey M.B."/>
            <person name="Marques C.I."/>
            <person name="Andrade P."/>
            <person name="Araujo P.M."/>
            <person name="Sabatino S."/>
            <person name="Gazda M.A."/>
            <person name="Afonso S."/>
            <person name="Lopes R.J."/>
            <person name="Corbo J.C."/>
            <person name="Carneiro M."/>
        </authorList>
    </citation>
    <scope>NUCLEOTIDE SEQUENCE [LARGE SCALE GENOMIC DNA]</scope>
    <source>
        <strain evidence="1">Red01</strain>
        <tissue evidence="1">Muscle</tissue>
    </source>
</reference>
<dbReference type="EMBL" id="QUSF01018259">
    <property type="protein sequence ID" value="RLV61778.1"/>
    <property type="molecule type" value="Genomic_DNA"/>
</dbReference>
<proteinExistence type="predicted"/>
<organism evidence="1 2">
    <name type="scientific">Chloebia gouldiae</name>
    <name type="common">Gouldian finch</name>
    <name type="synonym">Erythrura gouldiae</name>
    <dbReference type="NCBI Taxonomy" id="44316"/>
    <lineage>
        <taxon>Eukaryota</taxon>
        <taxon>Metazoa</taxon>
        <taxon>Chordata</taxon>
        <taxon>Craniata</taxon>
        <taxon>Vertebrata</taxon>
        <taxon>Euteleostomi</taxon>
        <taxon>Archelosauria</taxon>
        <taxon>Archosauria</taxon>
        <taxon>Dinosauria</taxon>
        <taxon>Saurischia</taxon>
        <taxon>Theropoda</taxon>
        <taxon>Coelurosauria</taxon>
        <taxon>Aves</taxon>
        <taxon>Neognathae</taxon>
        <taxon>Neoaves</taxon>
        <taxon>Telluraves</taxon>
        <taxon>Australaves</taxon>
        <taxon>Passeriformes</taxon>
        <taxon>Passeroidea</taxon>
        <taxon>Passeridae</taxon>
        <taxon>Chloebia</taxon>
    </lineage>
</organism>
<comment type="caution">
    <text evidence="1">The sequence shown here is derived from an EMBL/GenBank/DDBJ whole genome shotgun (WGS) entry which is preliminary data.</text>
</comment>
<sequence length="91" mass="9662">RAGALRGRGGPCGRADGALAVFQTKYTLIDEQDIPLVESYSFEVRPPAAARASLALFPGSVIPPRGRRGSGSRWRCGSLLPSCPAPAQRLR</sequence>
<evidence type="ECO:0000313" key="1">
    <source>
        <dbReference type="EMBL" id="RLV61778.1"/>
    </source>
</evidence>
<dbReference type="AlphaFoldDB" id="A0A3L8Q3H7"/>